<dbReference type="Pfam" id="PF00534">
    <property type="entry name" value="Glycos_transf_1"/>
    <property type="match status" value="1"/>
</dbReference>
<evidence type="ECO:0000259" key="3">
    <source>
        <dbReference type="Pfam" id="PF12000"/>
    </source>
</evidence>
<dbReference type="GO" id="GO:0016757">
    <property type="term" value="F:glycosyltransferase activity"/>
    <property type="evidence" value="ECO:0007669"/>
    <property type="project" value="InterPro"/>
</dbReference>
<feature type="domain" description="Glycosyl transferase family 4" evidence="3">
    <location>
        <begin position="26"/>
        <end position="191"/>
    </location>
</feature>
<keyword evidence="1 4" id="KW-0808">Transferase</keyword>
<dbReference type="EMBL" id="FLUP01000001">
    <property type="protein sequence ID" value="SBW08162.1"/>
    <property type="molecule type" value="Genomic_DNA"/>
</dbReference>
<dbReference type="Gene3D" id="3.40.50.2000">
    <property type="entry name" value="Glycogen Phosphorylase B"/>
    <property type="match status" value="1"/>
</dbReference>
<evidence type="ECO:0000313" key="4">
    <source>
        <dbReference type="EMBL" id="SBW08162.1"/>
    </source>
</evidence>
<reference evidence="4" key="1">
    <citation type="submission" date="2016-04" db="EMBL/GenBank/DDBJ databases">
        <authorList>
            <person name="Evans L.H."/>
            <person name="Alamgir A."/>
            <person name="Owens N."/>
            <person name="Weber N.D."/>
            <person name="Virtaneva K."/>
            <person name="Barbian K."/>
            <person name="Babar A."/>
            <person name="Rosenke K."/>
        </authorList>
    </citation>
    <scope>NUCLEOTIDE SEQUENCE</scope>
    <source>
        <strain evidence="4">92-2</strain>
    </source>
</reference>
<evidence type="ECO:0000259" key="2">
    <source>
        <dbReference type="Pfam" id="PF00534"/>
    </source>
</evidence>
<dbReference type="PANTHER" id="PTHR46401:SF2">
    <property type="entry name" value="GLYCOSYLTRANSFERASE WBBK-RELATED"/>
    <property type="match status" value="1"/>
</dbReference>
<name>A0A212K943_9BACT</name>
<dbReference type="SUPFAM" id="SSF53756">
    <property type="entry name" value="UDP-Glycosyltransferase/glycogen phosphorylase"/>
    <property type="match status" value="1"/>
</dbReference>
<dbReference type="InterPro" id="IPR001296">
    <property type="entry name" value="Glyco_trans_1"/>
</dbReference>
<gene>
    <name evidence="4" type="ORF">KM92DES2_12443</name>
</gene>
<evidence type="ECO:0000256" key="1">
    <source>
        <dbReference type="ARBA" id="ARBA00022679"/>
    </source>
</evidence>
<feature type="domain" description="Glycosyl transferase family 1" evidence="2">
    <location>
        <begin position="297"/>
        <end position="396"/>
    </location>
</feature>
<sequence length="425" mass="46972">MRILFLNSVFPGRFRSLAQAFGASQNNTVLFLAETGQKLAIPGVRRLRLAPPAPYESDDPAEKEIVTRLRRGARAGNALLSLRRNGFIPDIVCAAASMGGSFYVRDIFPKAFYVAQGDWFYNNGESHCFFTRGNPRPPADFAPLRVCNLWEYNALGECQLGVTSSLWQRAQYPPALQRDIKVVPSGINTRFFMPGEEKKDGDATGDGVADSWGCASNELVTFCGPMHDPARGFDQFRKCLPRLLELRPNCLVVLAWLDIAQTGRKPGNGADTPSECSETGKAMRRAVDILGIDQSFRARVHLLGARSLKEYRAMLQHSTAHVYLAAPHVFSTGLLEAMACGSLVVASDTPPVREVVQDGVNGFLCDFWDHENMAQKLADVLARASQLGHVRRNARQTVLRSYDADVQTRRFMDLISASMKDRAEG</sequence>
<dbReference type="InterPro" id="IPR022623">
    <property type="entry name" value="Glyco_trans_4"/>
</dbReference>
<accession>A0A212K943</accession>
<dbReference type="RefSeq" id="WP_227118831.1">
    <property type="nucleotide sequence ID" value="NZ_LT598928.1"/>
</dbReference>
<dbReference type="AlphaFoldDB" id="A0A212K943"/>
<organism evidence="4">
    <name type="scientific">uncultured Desulfovibrio sp</name>
    <dbReference type="NCBI Taxonomy" id="167968"/>
    <lineage>
        <taxon>Bacteria</taxon>
        <taxon>Pseudomonadati</taxon>
        <taxon>Thermodesulfobacteriota</taxon>
        <taxon>Desulfovibrionia</taxon>
        <taxon>Desulfovibrionales</taxon>
        <taxon>Desulfovibrionaceae</taxon>
        <taxon>Desulfovibrio</taxon>
        <taxon>environmental samples</taxon>
    </lineage>
</organism>
<proteinExistence type="predicted"/>
<dbReference type="Pfam" id="PF12000">
    <property type="entry name" value="Glyco_trans_4_3"/>
    <property type="match status" value="1"/>
</dbReference>
<protein>
    <submittedName>
        <fullName evidence="4">Glycosyl transferase group 1</fullName>
    </submittedName>
</protein>
<dbReference type="PANTHER" id="PTHR46401">
    <property type="entry name" value="GLYCOSYLTRANSFERASE WBBK-RELATED"/>
    <property type="match status" value="1"/>
</dbReference>
<dbReference type="GO" id="GO:0009103">
    <property type="term" value="P:lipopolysaccharide biosynthetic process"/>
    <property type="evidence" value="ECO:0007669"/>
    <property type="project" value="TreeGrafter"/>
</dbReference>